<keyword evidence="1" id="KW-0732">Signal</keyword>
<protein>
    <submittedName>
        <fullName evidence="3">CHRD domain-containing protein</fullName>
    </submittedName>
</protein>
<name>A0A7K1YAI0_9SPHI</name>
<dbReference type="Proteomes" id="UP000466586">
    <property type="component" value="Unassembled WGS sequence"/>
</dbReference>
<proteinExistence type="predicted"/>
<feature type="chain" id="PRO_5029687551" evidence="1">
    <location>
        <begin position="22"/>
        <end position="157"/>
    </location>
</feature>
<dbReference type="Pfam" id="PF07452">
    <property type="entry name" value="CHRD"/>
    <property type="match status" value="1"/>
</dbReference>
<dbReference type="SMART" id="SM00754">
    <property type="entry name" value="CHRD"/>
    <property type="match status" value="1"/>
</dbReference>
<dbReference type="RefSeq" id="WP_160844773.1">
    <property type="nucleotide sequence ID" value="NZ_WVHT01000005.1"/>
</dbReference>
<reference evidence="3 4" key="1">
    <citation type="submission" date="2019-11" db="EMBL/GenBank/DDBJ databases">
        <title>Pedobacter sp. HMF7647 Genome sequencing and assembly.</title>
        <authorList>
            <person name="Kang H."/>
            <person name="Kim H."/>
            <person name="Joh K."/>
        </authorList>
    </citation>
    <scope>NUCLEOTIDE SEQUENCE [LARGE SCALE GENOMIC DNA]</scope>
    <source>
        <strain evidence="3 4">HMF7647</strain>
    </source>
</reference>
<dbReference type="EMBL" id="WVHT01000005">
    <property type="protein sequence ID" value="MXV51587.1"/>
    <property type="molecule type" value="Genomic_DNA"/>
</dbReference>
<evidence type="ECO:0000256" key="1">
    <source>
        <dbReference type="SAM" id="SignalP"/>
    </source>
</evidence>
<evidence type="ECO:0000259" key="2">
    <source>
        <dbReference type="SMART" id="SM00754"/>
    </source>
</evidence>
<dbReference type="AlphaFoldDB" id="A0A7K1YAI0"/>
<feature type="signal peptide" evidence="1">
    <location>
        <begin position="1"/>
        <end position="21"/>
    </location>
</feature>
<keyword evidence="4" id="KW-1185">Reference proteome</keyword>
<evidence type="ECO:0000313" key="3">
    <source>
        <dbReference type="EMBL" id="MXV51587.1"/>
    </source>
</evidence>
<sequence>MKLSVIFRTSCICLIAFFWIACEKGDEESVKSKAPLHDYWISARLNNKDAGTTSTATGILKGSYSESSKEFSYAITFDSVTAQTVELCKGARGVNGSRVIKFSPNDGELYKSPLKGKFTATALQQRDLVKGLWYILLTSKEYKAGEIRGQITLKQKQ</sequence>
<organism evidence="3 4">
    <name type="scientific">Hufsiella arboris</name>
    <dbReference type="NCBI Taxonomy" id="2695275"/>
    <lineage>
        <taxon>Bacteria</taxon>
        <taxon>Pseudomonadati</taxon>
        <taxon>Bacteroidota</taxon>
        <taxon>Sphingobacteriia</taxon>
        <taxon>Sphingobacteriales</taxon>
        <taxon>Sphingobacteriaceae</taxon>
        <taxon>Hufsiella</taxon>
    </lineage>
</organism>
<evidence type="ECO:0000313" key="4">
    <source>
        <dbReference type="Proteomes" id="UP000466586"/>
    </source>
</evidence>
<feature type="domain" description="CHRD" evidence="2">
    <location>
        <begin position="39"/>
        <end position="153"/>
    </location>
</feature>
<comment type="caution">
    <text evidence="3">The sequence shown here is derived from an EMBL/GenBank/DDBJ whole genome shotgun (WGS) entry which is preliminary data.</text>
</comment>
<dbReference type="PROSITE" id="PS51257">
    <property type="entry name" value="PROKAR_LIPOPROTEIN"/>
    <property type="match status" value="1"/>
</dbReference>
<dbReference type="InterPro" id="IPR010895">
    <property type="entry name" value="CHRD"/>
</dbReference>
<accession>A0A7K1YAI0</accession>
<gene>
    <name evidence="3" type="ORF">GS399_11450</name>
</gene>